<dbReference type="Proteomes" id="UP000030640">
    <property type="component" value="Unassembled WGS sequence"/>
</dbReference>
<feature type="transmembrane region" description="Helical" evidence="1">
    <location>
        <begin position="88"/>
        <end position="105"/>
    </location>
</feature>
<dbReference type="EMBL" id="KI965494">
    <property type="protein sequence ID" value="EUD64572.1"/>
    <property type="molecule type" value="Genomic_DNA"/>
</dbReference>
<evidence type="ECO:0000313" key="2">
    <source>
        <dbReference type="EMBL" id="EUD64572.1"/>
    </source>
</evidence>
<evidence type="ECO:0000256" key="1">
    <source>
        <dbReference type="SAM" id="Phobius"/>
    </source>
</evidence>
<keyword evidence="1" id="KW-0812">Transmembrane</keyword>
<sequence length="106" mass="12481">MEEMLEKISKTYCKKNKIRSKDREKCLEQKLSAFLQAYATSDDPYEKKVLYILLKFNCEERNVQIDDVLRRFYLHHLKDSKLVFMKDLIALASFGILPGAITWAAM</sequence>
<dbReference type="RefSeq" id="XP_008818838.1">
    <property type="nucleotide sequence ID" value="XM_008820616.1"/>
</dbReference>
<dbReference type="OrthoDB" id="382498at2759"/>
<keyword evidence="1" id="KW-0472">Membrane</keyword>
<dbReference type="VEuPathDB" id="PlasmoDB:C922_05043"/>
<gene>
    <name evidence="2" type="ORF">C922_05043</name>
</gene>
<dbReference type="AlphaFoldDB" id="W6ZUZ0"/>
<organism evidence="2 3">
    <name type="scientific">Plasmodium inui San Antonio 1</name>
    <dbReference type="NCBI Taxonomy" id="1237626"/>
    <lineage>
        <taxon>Eukaryota</taxon>
        <taxon>Sar</taxon>
        <taxon>Alveolata</taxon>
        <taxon>Apicomplexa</taxon>
        <taxon>Aconoidasida</taxon>
        <taxon>Haemosporida</taxon>
        <taxon>Plasmodiidae</taxon>
        <taxon>Plasmodium</taxon>
        <taxon>Plasmodium (Plasmodium)</taxon>
    </lineage>
</organism>
<proteinExistence type="predicted"/>
<accession>W6ZUZ0</accession>
<evidence type="ECO:0000313" key="3">
    <source>
        <dbReference type="Proteomes" id="UP000030640"/>
    </source>
</evidence>
<keyword evidence="3" id="KW-1185">Reference proteome</keyword>
<name>W6ZUZ0_9APIC</name>
<keyword evidence="1" id="KW-1133">Transmembrane helix</keyword>
<reference evidence="2 3" key="1">
    <citation type="submission" date="2013-02" db="EMBL/GenBank/DDBJ databases">
        <title>The Genome Sequence of Plasmodium inui San Antonio 1.</title>
        <authorList>
            <consortium name="The Broad Institute Genome Sequencing Platform"/>
            <consortium name="The Broad Institute Genome Sequencing Center for Infectious Disease"/>
            <person name="Neafsey D."/>
            <person name="Cheeseman I."/>
            <person name="Volkman S."/>
            <person name="Adams J."/>
            <person name="Walker B."/>
            <person name="Young S.K."/>
            <person name="Zeng Q."/>
            <person name="Gargeya S."/>
            <person name="Fitzgerald M."/>
            <person name="Haas B."/>
            <person name="Abouelleil A."/>
            <person name="Alvarado L."/>
            <person name="Arachchi H.M."/>
            <person name="Berlin A.M."/>
            <person name="Chapman S.B."/>
            <person name="Dewar J."/>
            <person name="Goldberg J."/>
            <person name="Griggs A."/>
            <person name="Gujja S."/>
            <person name="Hansen M."/>
            <person name="Howarth C."/>
            <person name="Imamovic A."/>
            <person name="Larimer J."/>
            <person name="McCowan C."/>
            <person name="Murphy C."/>
            <person name="Neiman D."/>
            <person name="Pearson M."/>
            <person name="Priest M."/>
            <person name="Roberts A."/>
            <person name="Saif S."/>
            <person name="Shea T."/>
            <person name="Sisk P."/>
            <person name="Sykes S."/>
            <person name="Wortman J."/>
            <person name="Nusbaum C."/>
            <person name="Birren B."/>
        </authorList>
    </citation>
    <scope>NUCLEOTIDE SEQUENCE [LARGE SCALE GENOMIC DNA]</scope>
    <source>
        <strain evidence="2 3">San Antonio 1</strain>
    </source>
</reference>
<protein>
    <submittedName>
        <fullName evidence="2">Uncharacterized protein</fullName>
    </submittedName>
</protein>
<dbReference type="GeneID" id="20040317"/>